<keyword evidence="2" id="KW-0812">Transmembrane</keyword>
<organism evidence="3 4">
    <name type="scientific">Kribbella caucasensis</name>
    <dbReference type="NCBI Taxonomy" id="2512215"/>
    <lineage>
        <taxon>Bacteria</taxon>
        <taxon>Bacillati</taxon>
        <taxon>Actinomycetota</taxon>
        <taxon>Actinomycetes</taxon>
        <taxon>Propionibacteriales</taxon>
        <taxon>Kribbellaceae</taxon>
        <taxon>Kribbella</taxon>
    </lineage>
</organism>
<dbReference type="RefSeq" id="WP_133800282.1">
    <property type="nucleotide sequence ID" value="NZ_SNWQ01000005.1"/>
</dbReference>
<name>A0A4R6KLK5_9ACTN</name>
<comment type="caution">
    <text evidence="3">The sequence shown here is derived from an EMBL/GenBank/DDBJ whole genome shotgun (WGS) entry which is preliminary data.</text>
</comment>
<dbReference type="OrthoDB" id="3820790at2"/>
<keyword evidence="4" id="KW-1185">Reference proteome</keyword>
<sequence length="202" mass="21819">MPELGPEVRDLLVEYVDEQTPREAPPFAGVERVVRRRKRRRNQLAVAAMVVLVAGIALIGSNLPQAEEPAAPTETPTVSVLDDGPPPAQFKFGTTLLILQKEIRVSAVRPSPDSPSVLVVETVRDEAAGETCLPHTVVRILSQDAATVRIAAYRYSVAPDQPETQECFKPQGGPLRIQLDLRSSLAGRTVLAGSTGDRVVLN</sequence>
<evidence type="ECO:0000256" key="2">
    <source>
        <dbReference type="SAM" id="Phobius"/>
    </source>
</evidence>
<dbReference type="EMBL" id="SNWQ01000005">
    <property type="protein sequence ID" value="TDO50015.1"/>
    <property type="molecule type" value="Genomic_DNA"/>
</dbReference>
<evidence type="ECO:0000313" key="4">
    <source>
        <dbReference type="Proteomes" id="UP000295388"/>
    </source>
</evidence>
<evidence type="ECO:0000256" key="1">
    <source>
        <dbReference type="SAM" id="MobiDB-lite"/>
    </source>
</evidence>
<feature type="region of interest" description="Disordered" evidence="1">
    <location>
        <begin position="66"/>
        <end position="85"/>
    </location>
</feature>
<protein>
    <submittedName>
        <fullName evidence="3">Uncharacterized protein</fullName>
    </submittedName>
</protein>
<gene>
    <name evidence="3" type="ORF">EV643_105245</name>
</gene>
<feature type="compositionally biased region" description="Low complexity" evidence="1">
    <location>
        <begin position="66"/>
        <end position="77"/>
    </location>
</feature>
<feature type="transmembrane region" description="Helical" evidence="2">
    <location>
        <begin position="44"/>
        <end position="63"/>
    </location>
</feature>
<reference evidence="3 4" key="1">
    <citation type="submission" date="2019-03" db="EMBL/GenBank/DDBJ databases">
        <title>Genomic Encyclopedia of Type Strains, Phase III (KMG-III): the genomes of soil and plant-associated and newly described type strains.</title>
        <authorList>
            <person name="Whitman W."/>
        </authorList>
    </citation>
    <scope>NUCLEOTIDE SEQUENCE [LARGE SCALE GENOMIC DNA]</scope>
    <source>
        <strain evidence="3 4">VKM Ac-2527</strain>
    </source>
</reference>
<dbReference type="Proteomes" id="UP000295388">
    <property type="component" value="Unassembled WGS sequence"/>
</dbReference>
<accession>A0A4R6KLK5</accession>
<keyword evidence="2" id="KW-0472">Membrane</keyword>
<evidence type="ECO:0000313" key="3">
    <source>
        <dbReference type="EMBL" id="TDO50015.1"/>
    </source>
</evidence>
<dbReference type="AlphaFoldDB" id="A0A4R6KLK5"/>
<keyword evidence="2" id="KW-1133">Transmembrane helix</keyword>
<proteinExistence type="predicted"/>